<keyword evidence="2" id="KW-1185">Reference proteome</keyword>
<dbReference type="EMBL" id="JAUEPU010000027">
    <property type="protein sequence ID" value="KAK0492980.1"/>
    <property type="molecule type" value="Genomic_DNA"/>
</dbReference>
<evidence type="ECO:0000313" key="2">
    <source>
        <dbReference type="Proteomes" id="UP001175228"/>
    </source>
</evidence>
<dbReference type="Proteomes" id="UP001175228">
    <property type="component" value="Unassembled WGS sequence"/>
</dbReference>
<protein>
    <submittedName>
        <fullName evidence="1">Uncharacterized protein</fullName>
    </submittedName>
</protein>
<sequence>MHFLDQPITDYYPSGLRALTLGLKECTDTKFNGAFNPSGFTSTIAKGPGCLMGKRDDGGGGRSKPRGLGLRRGTIQATEKIMGTGRPVDAIITPVAPYAAPPHGLNRQDLEFMMAPTLEASRRNLTQQNETEAVWRALNHVEERWGHPKAKKVEMWLCDERRRRKEEFRGKLSSVSVQISCTDVGQTSKWTRMPNQPIRGEGFGMIISSKLEVLGVASEEEDYGDEDRESGAVYCLRHRRRRRWARIANLVEGVEEEHQDWIR</sequence>
<proteinExistence type="predicted"/>
<comment type="caution">
    <text evidence="1">The sequence shown here is derived from an EMBL/GenBank/DDBJ whole genome shotgun (WGS) entry which is preliminary data.</text>
</comment>
<gene>
    <name evidence="1" type="ORF">EDD18DRAFT_1108582</name>
</gene>
<accession>A0AA39PZM9</accession>
<name>A0AA39PZM9_9AGAR</name>
<reference evidence="1" key="1">
    <citation type="submission" date="2023-06" db="EMBL/GenBank/DDBJ databases">
        <authorList>
            <consortium name="Lawrence Berkeley National Laboratory"/>
            <person name="Ahrendt S."/>
            <person name="Sahu N."/>
            <person name="Indic B."/>
            <person name="Wong-Bajracharya J."/>
            <person name="Merenyi Z."/>
            <person name="Ke H.-M."/>
            <person name="Monk M."/>
            <person name="Kocsube S."/>
            <person name="Drula E."/>
            <person name="Lipzen A."/>
            <person name="Balint B."/>
            <person name="Henrissat B."/>
            <person name="Andreopoulos B."/>
            <person name="Martin F.M."/>
            <person name="Harder C.B."/>
            <person name="Rigling D."/>
            <person name="Ford K.L."/>
            <person name="Foster G.D."/>
            <person name="Pangilinan J."/>
            <person name="Papanicolaou A."/>
            <person name="Barry K."/>
            <person name="LaButti K."/>
            <person name="Viragh M."/>
            <person name="Koriabine M."/>
            <person name="Yan M."/>
            <person name="Riley R."/>
            <person name="Champramary S."/>
            <person name="Plett K.L."/>
            <person name="Tsai I.J."/>
            <person name="Slot J."/>
            <person name="Sipos G."/>
            <person name="Plett J."/>
            <person name="Nagy L.G."/>
            <person name="Grigoriev I.V."/>
        </authorList>
    </citation>
    <scope>NUCLEOTIDE SEQUENCE</scope>
    <source>
        <strain evidence="1">HWK02</strain>
    </source>
</reference>
<evidence type="ECO:0000313" key="1">
    <source>
        <dbReference type="EMBL" id="KAK0492980.1"/>
    </source>
</evidence>
<dbReference type="AlphaFoldDB" id="A0AA39PZM9"/>
<organism evidence="1 2">
    <name type="scientific">Armillaria luteobubalina</name>
    <dbReference type="NCBI Taxonomy" id="153913"/>
    <lineage>
        <taxon>Eukaryota</taxon>
        <taxon>Fungi</taxon>
        <taxon>Dikarya</taxon>
        <taxon>Basidiomycota</taxon>
        <taxon>Agaricomycotina</taxon>
        <taxon>Agaricomycetes</taxon>
        <taxon>Agaricomycetidae</taxon>
        <taxon>Agaricales</taxon>
        <taxon>Marasmiineae</taxon>
        <taxon>Physalacriaceae</taxon>
        <taxon>Armillaria</taxon>
    </lineage>
</organism>